<evidence type="ECO:0000256" key="1">
    <source>
        <dbReference type="ARBA" id="ARBA00022723"/>
    </source>
</evidence>
<evidence type="ECO:0000256" key="3">
    <source>
        <dbReference type="ARBA" id="ARBA00022833"/>
    </source>
</evidence>
<proteinExistence type="predicted"/>
<dbReference type="GO" id="GO:0008270">
    <property type="term" value="F:zinc ion binding"/>
    <property type="evidence" value="ECO:0007669"/>
    <property type="project" value="UniProtKB-KW"/>
</dbReference>
<dbReference type="AlphaFoldDB" id="A0A061RY11"/>
<dbReference type="Pfam" id="PF16543">
    <property type="entry name" value="DFRP_C"/>
    <property type="match status" value="1"/>
</dbReference>
<feature type="compositionally biased region" description="Low complexity" evidence="4">
    <location>
        <begin position="131"/>
        <end position="150"/>
    </location>
</feature>
<reference evidence="6" key="1">
    <citation type="submission" date="2014-05" db="EMBL/GenBank/DDBJ databases">
        <title>The transcriptome of the halophilic microalga Tetraselmis sp. GSL018 isolated from the Great Salt Lake, Utah.</title>
        <authorList>
            <person name="Jinkerson R.E."/>
            <person name="D'Adamo S."/>
            <person name="Posewitz M.C."/>
        </authorList>
    </citation>
    <scope>NUCLEOTIDE SEQUENCE</scope>
    <source>
        <strain evidence="6">GSL018</strain>
    </source>
</reference>
<dbReference type="GO" id="GO:0005829">
    <property type="term" value="C:cytosol"/>
    <property type="evidence" value="ECO:0007669"/>
    <property type="project" value="TreeGrafter"/>
</dbReference>
<keyword evidence="1" id="KW-0479">Metal-binding</keyword>
<evidence type="ECO:0000256" key="4">
    <source>
        <dbReference type="SAM" id="MobiDB-lite"/>
    </source>
</evidence>
<evidence type="ECO:0000259" key="5">
    <source>
        <dbReference type="Pfam" id="PF16543"/>
    </source>
</evidence>
<dbReference type="PANTHER" id="PTHR12681:SF0">
    <property type="entry name" value="ZINC FINGER CCCH DOMAIN-CONTAINING PROTEIN 15"/>
    <property type="match status" value="1"/>
</dbReference>
<dbReference type="GO" id="GO:0002181">
    <property type="term" value="P:cytoplasmic translation"/>
    <property type="evidence" value="ECO:0007669"/>
    <property type="project" value="TreeGrafter"/>
</dbReference>
<organism evidence="6">
    <name type="scientific">Tetraselmis sp. GSL018</name>
    <dbReference type="NCBI Taxonomy" id="582737"/>
    <lineage>
        <taxon>Eukaryota</taxon>
        <taxon>Viridiplantae</taxon>
        <taxon>Chlorophyta</taxon>
        <taxon>core chlorophytes</taxon>
        <taxon>Chlorodendrophyceae</taxon>
        <taxon>Chlorodendrales</taxon>
        <taxon>Chlorodendraceae</taxon>
        <taxon>Tetraselmis</taxon>
    </lineage>
</organism>
<dbReference type="PANTHER" id="PTHR12681">
    <property type="entry name" value="ZINC FINGER-CONTAINING PROTEIN P48ZNF"/>
    <property type="match status" value="1"/>
</dbReference>
<protein>
    <recommendedName>
        <fullName evidence="5">ZC3H15/TMA46 family C-terminal domain-containing protein</fullName>
    </recommendedName>
</protein>
<dbReference type="Gene3D" id="6.20.400.10">
    <property type="match status" value="1"/>
</dbReference>
<gene>
    <name evidence="6" type="ORF">TSPGSL018_16780</name>
</gene>
<accession>A0A061RY11</accession>
<evidence type="ECO:0000313" key="6">
    <source>
        <dbReference type="EMBL" id="JAC77792.1"/>
    </source>
</evidence>
<keyword evidence="2" id="KW-0863">Zinc-finger</keyword>
<feature type="non-terminal residue" evidence="6">
    <location>
        <position position="1"/>
    </location>
</feature>
<sequence>ANKKSVEEEIEEERQKVEARTPLTEEVFQGWRQKKMAERIKQEAKKKEDRIKAQRYTGREIFALEGFEAVDDKSASEAYERERTAEEEEAEIRETNRIRESCVPQGDEPNRCGSVREGSCCRRQSGREVCAGRALRTAAPRTTRGTTQTDGGRGFNSRELRGYSRAAAYERRGGPVPRR</sequence>
<dbReference type="EMBL" id="GBEZ01007689">
    <property type="protein sequence ID" value="JAC77792.1"/>
    <property type="molecule type" value="Transcribed_RNA"/>
</dbReference>
<dbReference type="InterPro" id="IPR032378">
    <property type="entry name" value="ZC3H15/TMA46_C"/>
</dbReference>
<keyword evidence="3" id="KW-0862">Zinc</keyword>
<evidence type="ECO:0000256" key="2">
    <source>
        <dbReference type="ARBA" id="ARBA00022771"/>
    </source>
</evidence>
<feature type="compositionally biased region" description="Basic and acidic residues" evidence="4">
    <location>
        <begin position="156"/>
        <end position="173"/>
    </location>
</feature>
<feature type="region of interest" description="Disordered" evidence="4">
    <location>
        <begin position="78"/>
        <end position="179"/>
    </location>
</feature>
<name>A0A061RY11_9CHLO</name>
<dbReference type="GO" id="GO:0003729">
    <property type="term" value="F:mRNA binding"/>
    <property type="evidence" value="ECO:0007669"/>
    <property type="project" value="TreeGrafter"/>
</dbReference>
<feature type="domain" description="ZC3H15/TMA46 family C-terminal" evidence="5">
    <location>
        <begin position="5"/>
        <end position="83"/>
    </location>
</feature>